<reference evidence="1" key="1">
    <citation type="submission" date="2018-05" db="EMBL/GenBank/DDBJ databases">
        <authorList>
            <person name="Lanie J.A."/>
            <person name="Ng W.-L."/>
            <person name="Kazmierczak K.M."/>
            <person name="Andrzejewski T.M."/>
            <person name="Davidsen T.M."/>
            <person name="Wayne K.J."/>
            <person name="Tettelin H."/>
            <person name="Glass J.I."/>
            <person name="Rusch D."/>
            <person name="Podicherti R."/>
            <person name="Tsui H.-C.T."/>
            <person name="Winkler M.E."/>
        </authorList>
    </citation>
    <scope>NUCLEOTIDE SEQUENCE</scope>
</reference>
<feature type="non-terminal residue" evidence="1">
    <location>
        <position position="1"/>
    </location>
</feature>
<sequence length="105" mass="11700">MVPFSERVRVFQLSFVFLAAVLIECFLFAGEARAQVIGGPRPAPVSEAVEGFLSRYNVHVTGDRVTGDGQSQFKWDPDIGVDMDVFDLKWIRGNVFMNVETMVGD</sequence>
<accession>A0A382Q217</accession>
<dbReference type="AlphaFoldDB" id="A0A382Q217"/>
<dbReference type="EMBL" id="UINC01111044">
    <property type="protein sequence ID" value="SVC78968.1"/>
    <property type="molecule type" value="Genomic_DNA"/>
</dbReference>
<organism evidence="1">
    <name type="scientific">marine metagenome</name>
    <dbReference type="NCBI Taxonomy" id="408172"/>
    <lineage>
        <taxon>unclassified sequences</taxon>
        <taxon>metagenomes</taxon>
        <taxon>ecological metagenomes</taxon>
    </lineage>
</organism>
<evidence type="ECO:0000313" key="1">
    <source>
        <dbReference type="EMBL" id="SVC78968.1"/>
    </source>
</evidence>
<gene>
    <name evidence="1" type="ORF">METZ01_LOCUS331822</name>
</gene>
<proteinExistence type="predicted"/>
<name>A0A382Q217_9ZZZZ</name>
<feature type="non-terminal residue" evidence="1">
    <location>
        <position position="105"/>
    </location>
</feature>
<protein>
    <submittedName>
        <fullName evidence="1">Uncharacterized protein</fullName>
    </submittedName>
</protein>